<proteinExistence type="predicted"/>
<dbReference type="SUPFAM" id="SSF47413">
    <property type="entry name" value="lambda repressor-like DNA-binding domains"/>
    <property type="match status" value="1"/>
</dbReference>
<organism evidence="5">
    <name type="scientific">Castellaniella ginsengisoli</name>
    <dbReference type="NCBI Taxonomy" id="546114"/>
    <lineage>
        <taxon>Bacteria</taxon>
        <taxon>Pseudomonadati</taxon>
        <taxon>Pseudomonadota</taxon>
        <taxon>Betaproteobacteria</taxon>
        <taxon>Burkholderiales</taxon>
        <taxon>Alcaligenaceae</taxon>
        <taxon>Castellaniella</taxon>
    </lineage>
</organism>
<dbReference type="CDD" id="cd00093">
    <property type="entry name" value="HTH_XRE"/>
    <property type="match status" value="1"/>
</dbReference>
<dbReference type="PROSITE" id="PS50943">
    <property type="entry name" value="HTH_CROC1"/>
    <property type="match status" value="1"/>
</dbReference>
<protein>
    <submittedName>
        <fullName evidence="5">Helix-turn-helix transcriptional regulator</fullName>
    </submittedName>
</protein>
<keyword evidence="2" id="KW-0238">DNA-binding</keyword>
<dbReference type="InterPro" id="IPR001387">
    <property type="entry name" value="Cro/C1-type_HTH"/>
</dbReference>
<evidence type="ECO:0000256" key="1">
    <source>
        <dbReference type="ARBA" id="ARBA00023015"/>
    </source>
</evidence>
<evidence type="ECO:0000313" key="5">
    <source>
        <dbReference type="EMBL" id="XDJ42160.1"/>
    </source>
</evidence>
<keyword evidence="1" id="KW-0805">Transcription regulation</keyword>
<dbReference type="SMART" id="SM00530">
    <property type="entry name" value="HTH_XRE"/>
    <property type="match status" value="1"/>
</dbReference>
<dbReference type="GO" id="GO:0003677">
    <property type="term" value="F:DNA binding"/>
    <property type="evidence" value="ECO:0007669"/>
    <property type="project" value="UniProtKB-KW"/>
</dbReference>
<accession>A0AB39CJV0</accession>
<evidence type="ECO:0000256" key="3">
    <source>
        <dbReference type="ARBA" id="ARBA00023163"/>
    </source>
</evidence>
<sequence length="122" mass="13368">METFAERLRHARLLRGLSQEALARACGLSQSAVSSYENGTRQSPKKLLNLAQVLEVDIYWLSRGLGDMTSAPGTPGALSEAAWPFASIDPRQFWSLTRKDRQVVENAVGALIDSLLAPGKER</sequence>
<dbReference type="Gene3D" id="1.10.260.40">
    <property type="entry name" value="lambda repressor-like DNA-binding domains"/>
    <property type="match status" value="1"/>
</dbReference>
<dbReference type="RefSeq" id="WP_368643517.1">
    <property type="nucleotide sequence ID" value="NZ_CP158252.1"/>
</dbReference>
<evidence type="ECO:0000259" key="4">
    <source>
        <dbReference type="PROSITE" id="PS50943"/>
    </source>
</evidence>
<dbReference type="InterPro" id="IPR010982">
    <property type="entry name" value="Lambda_DNA-bd_dom_sf"/>
</dbReference>
<dbReference type="PANTHER" id="PTHR40661">
    <property type="match status" value="1"/>
</dbReference>
<dbReference type="AlphaFoldDB" id="A0AB39CJV0"/>
<dbReference type="Pfam" id="PF01381">
    <property type="entry name" value="HTH_3"/>
    <property type="match status" value="1"/>
</dbReference>
<feature type="domain" description="HTH cro/C1-type" evidence="4">
    <location>
        <begin position="8"/>
        <end position="61"/>
    </location>
</feature>
<name>A0AB39CJV0_9BURK</name>
<evidence type="ECO:0000256" key="2">
    <source>
        <dbReference type="ARBA" id="ARBA00023125"/>
    </source>
</evidence>
<reference evidence="5" key="1">
    <citation type="submission" date="2024-05" db="EMBL/GenBank/DDBJ databases">
        <authorList>
            <person name="Luo Y.-C."/>
            <person name="Nicholds J."/>
            <person name="Mortimer T."/>
            <person name="Maboni G."/>
        </authorList>
    </citation>
    <scope>NUCLEOTIDE SEQUENCE</scope>
    <source>
        <strain evidence="5">153920</strain>
    </source>
</reference>
<keyword evidence="3" id="KW-0804">Transcription</keyword>
<dbReference type="EMBL" id="CP158252">
    <property type="protein sequence ID" value="XDJ42160.1"/>
    <property type="molecule type" value="Genomic_DNA"/>
</dbReference>
<dbReference type="PANTHER" id="PTHR40661:SF2">
    <property type="entry name" value="HTH-TYPE TRANSCRIPTIONAL REGULATOR PRTR"/>
    <property type="match status" value="1"/>
</dbReference>
<gene>
    <name evidence="5" type="ORF">ABRY99_00875</name>
</gene>